<name>A0A501WZR2_9RHOB</name>
<dbReference type="InterPro" id="IPR011991">
    <property type="entry name" value="ArsR-like_HTH"/>
</dbReference>
<dbReference type="SUPFAM" id="SSF54909">
    <property type="entry name" value="Dimeric alpha+beta barrel"/>
    <property type="match status" value="1"/>
</dbReference>
<reference evidence="5 6" key="1">
    <citation type="submission" date="2019-06" db="EMBL/GenBank/DDBJ databases">
        <title>A novel bacterium of genus Amaricoccus, isolated from marine sediment.</title>
        <authorList>
            <person name="Huang H."/>
            <person name="Mo K."/>
            <person name="Hu Y."/>
        </authorList>
    </citation>
    <scope>NUCLEOTIDE SEQUENCE [LARGE SCALE GENOMIC DNA]</scope>
    <source>
        <strain evidence="5 6">HB172011</strain>
    </source>
</reference>
<dbReference type="InterPro" id="IPR036388">
    <property type="entry name" value="WH-like_DNA-bd_sf"/>
</dbReference>
<dbReference type="Gene3D" id="1.10.10.10">
    <property type="entry name" value="Winged helix-like DNA-binding domain superfamily/Winged helix DNA-binding domain"/>
    <property type="match status" value="1"/>
</dbReference>
<comment type="caution">
    <text evidence="5">The sequence shown here is derived from an EMBL/GenBank/DDBJ whole genome shotgun (WGS) entry which is preliminary data.</text>
</comment>
<dbReference type="InterPro" id="IPR036390">
    <property type="entry name" value="WH_DNA-bd_sf"/>
</dbReference>
<keyword evidence="6" id="KW-1185">Reference proteome</keyword>
<dbReference type="Pfam" id="PF01037">
    <property type="entry name" value="AsnC_trans_reg"/>
    <property type="match status" value="1"/>
</dbReference>
<sequence length="151" mass="17467">MIDEADRRILREIQRSPEIPTRELAERVGLSHTPCWRRLQRMRDDGVITERRHVVDHDAAGFAVTVFCFVTLKEHRRERLTEFEEAALKVPEIIQCFSISGEYDYILQVIARSVSDYERTVKDAIVELPNIASINTSFTLRKVKASLDVPV</sequence>
<evidence type="ECO:0000256" key="3">
    <source>
        <dbReference type="ARBA" id="ARBA00023163"/>
    </source>
</evidence>
<accession>A0A501WZR2</accession>
<keyword evidence="1" id="KW-0805">Transcription regulation</keyword>
<dbReference type="RefSeq" id="WP_140452899.1">
    <property type="nucleotide sequence ID" value="NZ_VFRP01000002.1"/>
</dbReference>
<dbReference type="PROSITE" id="PS50956">
    <property type="entry name" value="HTH_ASNC_2"/>
    <property type="match status" value="1"/>
</dbReference>
<dbReference type="GO" id="GO:0043200">
    <property type="term" value="P:response to amino acid"/>
    <property type="evidence" value="ECO:0007669"/>
    <property type="project" value="TreeGrafter"/>
</dbReference>
<feature type="domain" description="HTH asnC-type" evidence="4">
    <location>
        <begin position="2"/>
        <end position="63"/>
    </location>
</feature>
<dbReference type="PANTHER" id="PTHR30154">
    <property type="entry name" value="LEUCINE-RESPONSIVE REGULATORY PROTEIN"/>
    <property type="match status" value="1"/>
</dbReference>
<dbReference type="SMART" id="SM00344">
    <property type="entry name" value="HTH_ASNC"/>
    <property type="match status" value="1"/>
</dbReference>
<dbReference type="InterPro" id="IPR011008">
    <property type="entry name" value="Dimeric_a/b-barrel"/>
</dbReference>
<dbReference type="Gene3D" id="3.30.70.920">
    <property type="match status" value="1"/>
</dbReference>
<dbReference type="InterPro" id="IPR019887">
    <property type="entry name" value="Tscrpt_reg_AsnC/Lrp_C"/>
</dbReference>
<keyword evidence="2" id="KW-0238">DNA-binding</keyword>
<gene>
    <name evidence="5" type="ORF">FJM51_04465</name>
</gene>
<dbReference type="CDD" id="cd00090">
    <property type="entry name" value="HTH_ARSR"/>
    <property type="match status" value="1"/>
</dbReference>
<proteinExistence type="predicted"/>
<evidence type="ECO:0000313" key="6">
    <source>
        <dbReference type="Proteomes" id="UP000319255"/>
    </source>
</evidence>
<evidence type="ECO:0000256" key="2">
    <source>
        <dbReference type="ARBA" id="ARBA00023125"/>
    </source>
</evidence>
<dbReference type="GO" id="GO:0005829">
    <property type="term" value="C:cytosol"/>
    <property type="evidence" value="ECO:0007669"/>
    <property type="project" value="TreeGrafter"/>
</dbReference>
<dbReference type="PROSITE" id="PS00519">
    <property type="entry name" value="HTH_ASNC_1"/>
    <property type="match status" value="1"/>
</dbReference>
<dbReference type="InterPro" id="IPR019885">
    <property type="entry name" value="Tscrpt_reg_HTH_AsnC-type_CS"/>
</dbReference>
<dbReference type="InterPro" id="IPR019888">
    <property type="entry name" value="Tscrpt_reg_AsnC-like"/>
</dbReference>
<dbReference type="Pfam" id="PF13412">
    <property type="entry name" value="HTH_24"/>
    <property type="match status" value="1"/>
</dbReference>
<evidence type="ECO:0000256" key="1">
    <source>
        <dbReference type="ARBA" id="ARBA00023015"/>
    </source>
</evidence>
<keyword evidence="3" id="KW-0804">Transcription</keyword>
<dbReference type="GO" id="GO:0006355">
    <property type="term" value="P:regulation of DNA-templated transcription"/>
    <property type="evidence" value="ECO:0007669"/>
    <property type="project" value="UniProtKB-ARBA"/>
</dbReference>
<dbReference type="OrthoDB" id="9803143at2"/>
<dbReference type="GO" id="GO:0043565">
    <property type="term" value="F:sequence-specific DNA binding"/>
    <property type="evidence" value="ECO:0007669"/>
    <property type="project" value="InterPro"/>
</dbReference>
<dbReference type="EMBL" id="VFRP01000002">
    <property type="protein sequence ID" value="TPE53277.1"/>
    <property type="molecule type" value="Genomic_DNA"/>
</dbReference>
<dbReference type="AlphaFoldDB" id="A0A501WZR2"/>
<dbReference type="PRINTS" id="PR00033">
    <property type="entry name" value="HTHASNC"/>
</dbReference>
<evidence type="ECO:0000313" key="5">
    <source>
        <dbReference type="EMBL" id="TPE53277.1"/>
    </source>
</evidence>
<dbReference type="InterPro" id="IPR000485">
    <property type="entry name" value="AsnC-type_HTH_dom"/>
</dbReference>
<organism evidence="5 6">
    <name type="scientific">Amaricoccus solimangrovi</name>
    <dbReference type="NCBI Taxonomy" id="2589815"/>
    <lineage>
        <taxon>Bacteria</taxon>
        <taxon>Pseudomonadati</taxon>
        <taxon>Pseudomonadota</taxon>
        <taxon>Alphaproteobacteria</taxon>
        <taxon>Rhodobacterales</taxon>
        <taxon>Paracoccaceae</taxon>
        <taxon>Amaricoccus</taxon>
    </lineage>
</organism>
<dbReference type="Proteomes" id="UP000319255">
    <property type="component" value="Unassembled WGS sequence"/>
</dbReference>
<evidence type="ECO:0000259" key="4">
    <source>
        <dbReference type="PROSITE" id="PS50956"/>
    </source>
</evidence>
<dbReference type="SUPFAM" id="SSF46785">
    <property type="entry name" value="Winged helix' DNA-binding domain"/>
    <property type="match status" value="1"/>
</dbReference>
<dbReference type="PANTHER" id="PTHR30154:SF34">
    <property type="entry name" value="TRANSCRIPTIONAL REGULATOR AZLB"/>
    <property type="match status" value="1"/>
</dbReference>
<protein>
    <submittedName>
        <fullName evidence="5">Lrp/AsnC family transcriptional regulator</fullName>
    </submittedName>
</protein>